<sequence length="123" mass="14112">MEARVGHLRSLLSPYPSSIEWEAMLDVWVTLDLLFLLKEKSIVTCCLINMVMAGFDFPLVSWLETSLFPIFPHVWSELDDHVWLVLQGFSSRLTLFTAFSVVVVTLWITRDAIFQEAYGTVNV</sequence>
<gene>
    <name evidence="2" type="ORF">ERUC_LOCUS26734</name>
</gene>
<evidence type="ECO:0000313" key="3">
    <source>
        <dbReference type="Proteomes" id="UP001642260"/>
    </source>
</evidence>
<feature type="transmembrane region" description="Helical" evidence="1">
    <location>
        <begin position="83"/>
        <end position="108"/>
    </location>
</feature>
<keyword evidence="3" id="KW-1185">Reference proteome</keyword>
<comment type="caution">
    <text evidence="2">The sequence shown here is derived from an EMBL/GenBank/DDBJ whole genome shotgun (WGS) entry which is preliminary data.</text>
</comment>
<dbReference type="Proteomes" id="UP001642260">
    <property type="component" value="Unassembled WGS sequence"/>
</dbReference>
<dbReference type="AlphaFoldDB" id="A0ABC8KQ40"/>
<keyword evidence="1" id="KW-0812">Transmembrane</keyword>
<proteinExistence type="predicted"/>
<evidence type="ECO:0000313" key="2">
    <source>
        <dbReference type="EMBL" id="CAH8360978.1"/>
    </source>
</evidence>
<reference evidence="2 3" key="1">
    <citation type="submission" date="2022-03" db="EMBL/GenBank/DDBJ databases">
        <authorList>
            <person name="Macdonald S."/>
            <person name="Ahmed S."/>
            <person name="Newling K."/>
        </authorList>
    </citation>
    <scope>NUCLEOTIDE SEQUENCE [LARGE SCALE GENOMIC DNA]</scope>
</reference>
<accession>A0ABC8KQ40</accession>
<name>A0ABC8KQ40_ERUVS</name>
<keyword evidence="1" id="KW-1133">Transmembrane helix</keyword>
<feature type="transmembrane region" description="Helical" evidence="1">
    <location>
        <begin position="42"/>
        <end position="63"/>
    </location>
</feature>
<keyword evidence="1" id="KW-0472">Membrane</keyword>
<organism evidence="2 3">
    <name type="scientific">Eruca vesicaria subsp. sativa</name>
    <name type="common">Garden rocket</name>
    <name type="synonym">Eruca sativa</name>
    <dbReference type="NCBI Taxonomy" id="29727"/>
    <lineage>
        <taxon>Eukaryota</taxon>
        <taxon>Viridiplantae</taxon>
        <taxon>Streptophyta</taxon>
        <taxon>Embryophyta</taxon>
        <taxon>Tracheophyta</taxon>
        <taxon>Spermatophyta</taxon>
        <taxon>Magnoliopsida</taxon>
        <taxon>eudicotyledons</taxon>
        <taxon>Gunneridae</taxon>
        <taxon>Pentapetalae</taxon>
        <taxon>rosids</taxon>
        <taxon>malvids</taxon>
        <taxon>Brassicales</taxon>
        <taxon>Brassicaceae</taxon>
        <taxon>Brassiceae</taxon>
        <taxon>Eruca</taxon>
    </lineage>
</organism>
<dbReference type="EMBL" id="CAKOAT010297376">
    <property type="protein sequence ID" value="CAH8360978.1"/>
    <property type="molecule type" value="Genomic_DNA"/>
</dbReference>
<evidence type="ECO:0000256" key="1">
    <source>
        <dbReference type="SAM" id="Phobius"/>
    </source>
</evidence>
<protein>
    <submittedName>
        <fullName evidence="2">Uncharacterized protein</fullName>
    </submittedName>
</protein>